<dbReference type="NCBIfam" id="TIGR00426">
    <property type="entry name" value="competence protein ComEA helix-hairpin-helix repeat region"/>
    <property type="match status" value="1"/>
</dbReference>
<dbReference type="GO" id="GO:0003677">
    <property type="term" value="F:DNA binding"/>
    <property type="evidence" value="ECO:0007669"/>
    <property type="project" value="UniProtKB-KW"/>
</dbReference>
<proteinExistence type="predicted"/>
<comment type="caution">
    <text evidence="3">The sequence shown here is derived from an EMBL/GenBank/DDBJ whole genome shotgun (WGS) entry which is preliminary data.</text>
</comment>
<reference evidence="3 4" key="1">
    <citation type="submission" date="2023-01" db="EMBL/GenBank/DDBJ databases">
        <title>Novel species of the genus Vogesella isolated from rivers.</title>
        <authorList>
            <person name="Lu H."/>
        </authorList>
    </citation>
    <scope>NUCLEOTIDE SEQUENCE [LARGE SCALE GENOMIC DNA]</scope>
    <source>
        <strain evidence="3 4">DC21W</strain>
    </source>
</reference>
<gene>
    <name evidence="3" type="ORF">PQU95_07790</name>
</gene>
<feature type="region of interest" description="Disordered" evidence="1">
    <location>
        <begin position="97"/>
        <end position="117"/>
    </location>
</feature>
<evidence type="ECO:0000313" key="3">
    <source>
        <dbReference type="EMBL" id="MDC7717118.1"/>
    </source>
</evidence>
<dbReference type="SUPFAM" id="SSF47781">
    <property type="entry name" value="RuvA domain 2-like"/>
    <property type="match status" value="1"/>
</dbReference>
<dbReference type="InterPro" id="IPR003583">
    <property type="entry name" value="Hlx-hairpin-Hlx_DNA-bd_motif"/>
</dbReference>
<dbReference type="InterPro" id="IPR051675">
    <property type="entry name" value="Endo/Exo/Phosphatase_dom_1"/>
</dbReference>
<dbReference type="InterPro" id="IPR004509">
    <property type="entry name" value="Competence_ComEA_HhH"/>
</dbReference>
<keyword evidence="4" id="KW-1185">Reference proteome</keyword>
<dbReference type="Pfam" id="PF12836">
    <property type="entry name" value="HHH_3"/>
    <property type="match status" value="1"/>
</dbReference>
<dbReference type="Proteomes" id="UP001219956">
    <property type="component" value="Unassembled WGS sequence"/>
</dbReference>
<name>A0ABT5IX59_9NEIS</name>
<dbReference type="InterPro" id="IPR010994">
    <property type="entry name" value="RuvA_2-like"/>
</dbReference>
<dbReference type="SMART" id="SM00278">
    <property type="entry name" value="HhH1"/>
    <property type="match status" value="2"/>
</dbReference>
<evidence type="ECO:0000256" key="1">
    <source>
        <dbReference type="SAM" id="MobiDB-lite"/>
    </source>
</evidence>
<dbReference type="RefSeq" id="WP_272751468.1">
    <property type="nucleotide sequence ID" value="NZ_JAQQLF010000008.1"/>
</dbReference>
<accession>A0ABT5IX59</accession>
<dbReference type="Gene3D" id="1.10.150.280">
    <property type="entry name" value="AF1531-like domain"/>
    <property type="match status" value="1"/>
</dbReference>
<evidence type="ECO:0000259" key="2">
    <source>
        <dbReference type="SMART" id="SM00278"/>
    </source>
</evidence>
<evidence type="ECO:0000313" key="4">
    <source>
        <dbReference type="Proteomes" id="UP001219956"/>
    </source>
</evidence>
<dbReference type="PANTHER" id="PTHR21180">
    <property type="entry name" value="ENDONUCLEASE/EXONUCLEASE/PHOSPHATASE FAMILY DOMAIN-CONTAINING PROTEIN 1"/>
    <property type="match status" value="1"/>
</dbReference>
<feature type="domain" description="Helix-hairpin-helix DNA-binding motif class 1" evidence="2">
    <location>
        <begin position="49"/>
        <end position="68"/>
    </location>
</feature>
<keyword evidence="3" id="KW-0238">DNA-binding</keyword>
<organism evidence="3 4">
    <name type="scientific">Vogesella aquatica</name>
    <dbReference type="NCBI Taxonomy" id="2984206"/>
    <lineage>
        <taxon>Bacteria</taxon>
        <taxon>Pseudomonadati</taxon>
        <taxon>Pseudomonadota</taxon>
        <taxon>Betaproteobacteria</taxon>
        <taxon>Neisseriales</taxon>
        <taxon>Chromobacteriaceae</taxon>
        <taxon>Vogesella</taxon>
    </lineage>
</organism>
<protein>
    <submittedName>
        <fullName evidence="3">ComEA family DNA-binding protein</fullName>
    </submittedName>
</protein>
<dbReference type="EMBL" id="JAQQLF010000008">
    <property type="protein sequence ID" value="MDC7717118.1"/>
    <property type="molecule type" value="Genomic_DNA"/>
</dbReference>
<feature type="domain" description="Helix-hairpin-helix DNA-binding motif class 1" evidence="2">
    <location>
        <begin position="19"/>
        <end position="38"/>
    </location>
</feature>
<sequence>MLMSVAALAAVNINTATQQELETLKGIGPVKAKAIIDYRAKNGPFKSQADLVNVPGIGEKTVEKLKADLAVSGSANPAAAKVAAKGATATATAAAQQASKQAKAAAPAAPVPAAKKP</sequence>
<dbReference type="PANTHER" id="PTHR21180:SF32">
    <property type="entry name" value="ENDONUCLEASE_EXONUCLEASE_PHOSPHATASE FAMILY DOMAIN-CONTAINING PROTEIN 1"/>
    <property type="match status" value="1"/>
</dbReference>